<accession>A0A232FCF6</accession>
<name>A0A232FCF6_9HYME</name>
<sequence length="41" mass="4878">MKRLFGTHKTLHWVFTLQFFLSSLTITYTMCMNSSSTTRFL</sequence>
<evidence type="ECO:0000256" key="1">
    <source>
        <dbReference type="SAM" id="Phobius"/>
    </source>
</evidence>
<feature type="transmembrane region" description="Helical" evidence="1">
    <location>
        <begin position="12"/>
        <end position="31"/>
    </location>
</feature>
<keyword evidence="1" id="KW-0812">Transmembrane</keyword>
<keyword evidence="3" id="KW-1185">Reference proteome</keyword>
<keyword evidence="1" id="KW-0472">Membrane</keyword>
<dbReference type="AlphaFoldDB" id="A0A232FCF6"/>
<keyword evidence="1" id="KW-1133">Transmembrane helix</keyword>
<evidence type="ECO:0000313" key="3">
    <source>
        <dbReference type="Proteomes" id="UP000215335"/>
    </source>
</evidence>
<dbReference type="Proteomes" id="UP000215335">
    <property type="component" value="Unassembled WGS sequence"/>
</dbReference>
<evidence type="ECO:0000313" key="2">
    <source>
        <dbReference type="EMBL" id="OXU28365.1"/>
    </source>
</evidence>
<dbReference type="EMBL" id="NNAY01000442">
    <property type="protein sequence ID" value="OXU28365.1"/>
    <property type="molecule type" value="Genomic_DNA"/>
</dbReference>
<organism evidence="2 3">
    <name type="scientific">Trichomalopsis sarcophagae</name>
    <dbReference type="NCBI Taxonomy" id="543379"/>
    <lineage>
        <taxon>Eukaryota</taxon>
        <taxon>Metazoa</taxon>
        <taxon>Ecdysozoa</taxon>
        <taxon>Arthropoda</taxon>
        <taxon>Hexapoda</taxon>
        <taxon>Insecta</taxon>
        <taxon>Pterygota</taxon>
        <taxon>Neoptera</taxon>
        <taxon>Endopterygota</taxon>
        <taxon>Hymenoptera</taxon>
        <taxon>Apocrita</taxon>
        <taxon>Proctotrupomorpha</taxon>
        <taxon>Chalcidoidea</taxon>
        <taxon>Pteromalidae</taxon>
        <taxon>Pteromalinae</taxon>
        <taxon>Trichomalopsis</taxon>
    </lineage>
</organism>
<reference evidence="2 3" key="1">
    <citation type="journal article" date="2017" name="Curr. Biol.">
        <title>The Evolution of Venom by Co-option of Single-Copy Genes.</title>
        <authorList>
            <person name="Martinson E.O."/>
            <person name="Mrinalini"/>
            <person name="Kelkar Y.D."/>
            <person name="Chang C.H."/>
            <person name="Werren J.H."/>
        </authorList>
    </citation>
    <scope>NUCLEOTIDE SEQUENCE [LARGE SCALE GENOMIC DNA]</scope>
    <source>
        <strain evidence="2 3">Alberta</strain>
        <tissue evidence="2">Whole body</tissue>
    </source>
</reference>
<protein>
    <submittedName>
        <fullName evidence="2">Uncharacterized protein</fullName>
    </submittedName>
</protein>
<comment type="caution">
    <text evidence="2">The sequence shown here is derived from an EMBL/GenBank/DDBJ whole genome shotgun (WGS) entry which is preliminary data.</text>
</comment>
<gene>
    <name evidence="2" type="ORF">TSAR_008322</name>
</gene>
<proteinExistence type="predicted"/>